<organism evidence="2 3">
    <name type="scientific">Fraxinus pennsylvanica</name>
    <dbReference type="NCBI Taxonomy" id="56036"/>
    <lineage>
        <taxon>Eukaryota</taxon>
        <taxon>Viridiplantae</taxon>
        <taxon>Streptophyta</taxon>
        <taxon>Embryophyta</taxon>
        <taxon>Tracheophyta</taxon>
        <taxon>Spermatophyta</taxon>
        <taxon>Magnoliopsida</taxon>
        <taxon>eudicotyledons</taxon>
        <taxon>Gunneridae</taxon>
        <taxon>Pentapetalae</taxon>
        <taxon>asterids</taxon>
        <taxon>lamiids</taxon>
        <taxon>Lamiales</taxon>
        <taxon>Oleaceae</taxon>
        <taxon>Oleeae</taxon>
        <taxon>Fraxinus</taxon>
    </lineage>
</organism>
<proteinExistence type="predicted"/>
<dbReference type="PANTHER" id="PTHR33333">
    <property type="entry name" value="ERYTHROCYTE MEMBRANE PROTEIN 1-LIKE"/>
    <property type="match status" value="1"/>
</dbReference>
<evidence type="ECO:0000256" key="1">
    <source>
        <dbReference type="SAM" id="Phobius"/>
    </source>
</evidence>
<dbReference type="AlphaFoldDB" id="A0AAD2DLW6"/>
<sequence>MGVNEVMNFIVEKVKHTLQPTVMGVNEVMNFIVDKVKHTLQPTVMGVNEVMNFIVEKLKELRLAMENFGGKVVDWFDKVFPPETRGDKIHHWLRVAIPFIIMAVAPIVFIWIFRYCCLCRMGLGLGRVKMMKAPGRNFRMPRSVFESDPKRYFWNLRANPGELC</sequence>
<evidence type="ECO:0000313" key="3">
    <source>
        <dbReference type="Proteomes" id="UP000834106"/>
    </source>
</evidence>
<keyword evidence="1" id="KW-1133">Transmembrane helix</keyword>
<dbReference type="PANTHER" id="PTHR33333:SF46">
    <property type="entry name" value="LOW QUALITY PROTEIN: GLYCINE-RICH PROTEIN DOT1"/>
    <property type="match status" value="1"/>
</dbReference>
<gene>
    <name evidence="2" type="ORF">FPE_LOCUS3576</name>
</gene>
<dbReference type="InterPro" id="IPR039926">
    <property type="entry name" value="Egg_app_1"/>
</dbReference>
<name>A0AAD2DLW6_9LAMI</name>
<reference evidence="2" key="1">
    <citation type="submission" date="2023-05" db="EMBL/GenBank/DDBJ databases">
        <authorList>
            <person name="Huff M."/>
        </authorList>
    </citation>
    <scope>NUCLEOTIDE SEQUENCE</scope>
</reference>
<evidence type="ECO:0000313" key="2">
    <source>
        <dbReference type="EMBL" id="CAI9756146.1"/>
    </source>
</evidence>
<dbReference type="EMBL" id="OU503037">
    <property type="protein sequence ID" value="CAI9756146.1"/>
    <property type="molecule type" value="Genomic_DNA"/>
</dbReference>
<protein>
    <submittedName>
        <fullName evidence="2">Uncharacterized protein</fullName>
    </submittedName>
</protein>
<accession>A0AAD2DLW6</accession>
<keyword evidence="1" id="KW-0812">Transmembrane</keyword>
<keyword evidence="1" id="KW-0472">Membrane</keyword>
<keyword evidence="3" id="KW-1185">Reference proteome</keyword>
<dbReference type="Proteomes" id="UP000834106">
    <property type="component" value="Chromosome 2"/>
</dbReference>
<feature type="transmembrane region" description="Helical" evidence="1">
    <location>
        <begin position="92"/>
        <end position="113"/>
    </location>
</feature>